<feature type="active site" description="Charge relay system" evidence="5">
    <location>
        <position position="376"/>
    </location>
</feature>
<evidence type="ECO:0000313" key="9">
    <source>
        <dbReference type="Proteomes" id="UP000265341"/>
    </source>
</evidence>
<dbReference type="Pfam" id="PF00082">
    <property type="entry name" value="Peptidase_S8"/>
    <property type="match status" value="1"/>
</dbReference>
<keyword evidence="6" id="KW-0732">Signal</keyword>
<evidence type="ECO:0000256" key="2">
    <source>
        <dbReference type="ARBA" id="ARBA00022670"/>
    </source>
</evidence>
<evidence type="ECO:0000256" key="4">
    <source>
        <dbReference type="ARBA" id="ARBA00022825"/>
    </source>
</evidence>
<proteinExistence type="inferred from homology"/>
<dbReference type="PRINTS" id="PR00723">
    <property type="entry name" value="SUBTILISIN"/>
</dbReference>
<reference evidence="8 9" key="1">
    <citation type="submission" date="2018-08" db="EMBL/GenBank/DDBJ databases">
        <title>Meiothermus roseus NBRC 110900 genome sequencing project.</title>
        <authorList>
            <person name="Da Costa M.S."/>
            <person name="Albuquerque L."/>
            <person name="Raposo P."/>
            <person name="Froufe H.J.C."/>
            <person name="Barroso C.S."/>
            <person name="Egas C."/>
        </authorList>
    </citation>
    <scope>NUCLEOTIDE SEQUENCE [LARGE SCALE GENOMIC DNA]</scope>
    <source>
        <strain evidence="8 9">NBRC 110900</strain>
    </source>
</reference>
<accession>A0A399EQ44</accession>
<evidence type="ECO:0000256" key="6">
    <source>
        <dbReference type="SAM" id="SignalP"/>
    </source>
</evidence>
<dbReference type="InterPro" id="IPR000209">
    <property type="entry name" value="Peptidase_S8/S53_dom"/>
</dbReference>
<dbReference type="PROSITE" id="PS51892">
    <property type="entry name" value="SUBTILASE"/>
    <property type="match status" value="1"/>
</dbReference>
<evidence type="ECO:0000256" key="5">
    <source>
        <dbReference type="PROSITE-ProRule" id="PRU01240"/>
    </source>
</evidence>
<keyword evidence="3 5" id="KW-0378">Hydrolase</keyword>
<dbReference type="InterPro" id="IPR015500">
    <property type="entry name" value="Peptidase_S8_subtilisin-rel"/>
</dbReference>
<dbReference type="OrthoDB" id="9813435at2"/>
<feature type="domain" description="Peptidase S8/S53" evidence="7">
    <location>
        <begin position="160"/>
        <end position="409"/>
    </location>
</feature>
<dbReference type="InterPro" id="IPR050131">
    <property type="entry name" value="Peptidase_S8_subtilisin-like"/>
</dbReference>
<keyword evidence="2 5" id="KW-0645">Protease</keyword>
<evidence type="ECO:0000256" key="3">
    <source>
        <dbReference type="ARBA" id="ARBA00022801"/>
    </source>
</evidence>
<dbReference type="EC" id="3.4.21.62" evidence="8"/>
<dbReference type="AlphaFoldDB" id="A0A399EQ44"/>
<evidence type="ECO:0000259" key="7">
    <source>
        <dbReference type="Pfam" id="PF00082"/>
    </source>
</evidence>
<dbReference type="InterPro" id="IPR022398">
    <property type="entry name" value="Peptidase_S8_His-AS"/>
</dbReference>
<evidence type="ECO:0000313" key="8">
    <source>
        <dbReference type="EMBL" id="RIH85673.1"/>
    </source>
</evidence>
<dbReference type="PANTHER" id="PTHR43806">
    <property type="entry name" value="PEPTIDASE S8"/>
    <property type="match status" value="1"/>
</dbReference>
<sequence>MQRTLFALMLASCLLSPSLAQRPSRLVENQLFLILRPGTSLGQVNELARTVGGTVLVFYPTLREPRGIVVKGAQQQGQAPLEAPPPAVNLTAQASSLDPCGGALALIEVDGKNLAQALQELRRNDLVLYGDPQSIGDDDGDEDYRPQMGAGGIIPPGKGGASVTVAVLDNGATSGKVDVFNLRPGGYDFTTGVNGDPDASEDPAPARLHGSAIASLIAGKNWGMAPQASILPVRVCDENNECLASNVVRGTCWAISQVSGNGSDPKALGNLVLNYSLGGEHPLESLRALLAYALRHGALVAASGGNEGRRGFGAPPHFPAYYAPEFGGFLAVAGLWPSPRQPGKWERWPFSTIGPHLEIAAPAVVPLLGQVYRGTSYATGYVSGALALWRDACPNLSPADIEARIARDAVRTLLVGTVYRQLVGQGMLHMPNPMDC</sequence>
<dbReference type="Gene3D" id="3.40.50.200">
    <property type="entry name" value="Peptidase S8/S53 domain"/>
    <property type="match status" value="1"/>
</dbReference>
<dbReference type="PROSITE" id="PS00137">
    <property type="entry name" value="SUBTILASE_HIS"/>
    <property type="match status" value="1"/>
</dbReference>
<dbReference type="EMBL" id="QWLA01000039">
    <property type="protein sequence ID" value="RIH85673.1"/>
    <property type="molecule type" value="Genomic_DNA"/>
</dbReference>
<dbReference type="InterPro" id="IPR036852">
    <property type="entry name" value="Peptidase_S8/S53_dom_sf"/>
</dbReference>
<evidence type="ECO:0000256" key="1">
    <source>
        <dbReference type="ARBA" id="ARBA00011073"/>
    </source>
</evidence>
<keyword evidence="9" id="KW-1185">Reference proteome</keyword>
<comment type="similarity">
    <text evidence="1 5">Belongs to the peptidase S8 family.</text>
</comment>
<protein>
    <submittedName>
        <fullName evidence="8">Subtilisin NAT</fullName>
        <ecNumber evidence="8">3.4.21.62</ecNumber>
    </submittedName>
</protein>
<name>A0A399EQ44_9DEIN</name>
<dbReference type="Proteomes" id="UP000265341">
    <property type="component" value="Unassembled WGS sequence"/>
</dbReference>
<dbReference type="GO" id="GO:0006508">
    <property type="term" value="P:proteolysis"/>
    <property type="evidence" value="ECO:0007669"/>
    <property type="project" value="UniProtKB-KW"/>
</dbReference>
<comment type="caution">
    <text evidence="8">The sequence shown here is derived from an EMBL/GenBank/DDBJ whole genome shotgun (WGS) entry which is preliminary data.</text>
</comment>
<keyword evidence="4 5" id="KW-0720">Serine protease</keyword>
<feature type="active site" description="Charge relay system" evidence="5">
    <location>
        <position position="169"/>
    </location>
</feature>
<dbReference type="GO" id="GO:0004252">
    <property type="term" value="F:serine-type endopeptidase activity"/>
    <property type="evidence" value="ECO:0007669"/>
    <property type="project" value="UniProtKB-UniRule"/>
</dbReference>
<feature type="active site" description="Charge relay system" evidence="5">
    <location>
        <position position="209"/>
    </location>
</feature>
<feature type="chain" id="PRO_5017328724" evidence="6">
    <location>
        <begin position="21"/>
        <end position="436"/>
    </location>
</feature>
<gene>
    <name evidence="8" type="primary">aprN</name>
    <name evidence="8" type="ORF">Mrose_02117</name>
</gene>
<dbReference type="SUPFAM" id="SSF52743">
    <property type="entry name" value="Subtilisin-like"/>
    <property type="match status" value="1"/>
</dbReference>
<feature type="signal peptide" evidence="6">
    <location>
        <begin position="1"/>
        <end position="20"/>
    </location>
</feature>
<dbReference type="RefSeq" id="WP_119278104.1">
    <property type="nucleotide sequence ID" value="NZ_QWLA01000039.1"/>
</dbReference>
<organism evidence="8 9">
    <name type="scientific">Calidithermus roseus</name>
    <dbReference type="NCBI Taxonomy" id="1644118"/>
    <lineage>
        <taxon>Bacteria</taxon>
        <taxon>Thermotogati</taxon>
        <taxon>Deinococcota</taxon>
        <taxon>Deinococci</taxon>
        <taxon>Thermales</taxon>
        <taxon>Thermaceae</taxon>
        <taxon>Calidithermus</taxon>
    </lineage>
</organism>
<dbReference type="PANTHER" id="PTHR43806:SF11">
    <property type="entry name" value="CEREVISIN-RELATED"/>
    <property type="match status" value="1"/>
</dbReference>